<feature type="compositionally biased region" description="Basic and acidic residues" evidence="1">
    <location>
        <begin position="90"/>
        <end position="104"/>
    </location>
</feature>
<dbReference type="AlphaFoldDB" id="A0A166MGE3"/>
<evidence type="ECO:0000256" key="1">
    <source>
        <dbReference type="SAM" id="MobiDB-lite"/>
    </source>
</evidence>
<accession>A0A166MGE3</accession>
<gene>
    <name evidence="2" type="ORF">EXIGLDRAFT_791359</name>
</gene>
<keyword evidence="3" id="KW-1185">Reference proteome</keyword>
<feature type="region of interest" description="Disordered" evidence="1">
    <location>
        <begin position="172"/>
        <end position="192"/>
    </location>
</feature>
<organism evidence="2 3">
    <name type="scientific">Exidia glandulosa HHB12029</name>
    <dbReference type="NCBI Taxonomy" id="1314781"/>
    <lineage>
        <taxon>Eukaryota</taxon>
        <taxon>Fungi</taxon>
        <taxon>Dikarya</taxon>
        <taxon>Basidiomycota</taxon>
        <taxon>Agaricomycotina</taxon>
        <taxon>Agaricomycetes</taxon>
        <taxon>Auriculariales</taxon>
        <taxon>Exidiaceae</taxon>
        <taxon>Exidia</taxon>
    </lineage>
</organism>
<name>A0A166MGE3_EXIGL</name>
<dbReference type="InParanoid" id="A0A166MGE3"/>
<evidence type="ECO:0000313" key="2">
    <source>
        <dbReference type="EMBL" id="KZV78002.1"/>
    </source>
</evidence>
<dbReference type="EMBL" id="KV427238">
    <property type="protein sequence ID" value="KZV78002.1"/>
    <property type="molecule type" value="Genomic_DNA"/>
</dbReference>
<feature type="region of interest" description="Disordered" evidence="1">
    <location>
        <begin position="90"/>
        <end position="109"/>
    </location>
</feature>
<evidence type="ECO:0000313" key="3">
    <source>
        <dbReference type="Proteomes" id="UP000077266"/>
    </source>
</evidence>
<dbReference type="Proteomes" id="UP000077266">
    <property type="component" value="Unassembled WGS sequence"/>
</dbReference>
<reference evidence="2 3" key="1">
    <citation type="journal article" date="2016" name="Mol. Biol. Evol.">
        <title>Comparative Genomics of Early-Diverging Mushroom-Forming Fungi Provides Insights into the Origins of Lignocellulose Decay Capabilities.</title>
        <authorList>
            <person name="Nagy L.G."/>
            <person name="Riley R."/>
            <person name="Tritt A."/>
            <person name="Adam C."/>
            <person name="Daum C."/>
            <person name="Floudas D."/>
            <person name="Sun H."/>
            <person name="Yadav J.S."/>
            <person name="Pangilinan J."/>
            <person name="Larsson K.H."/>
            <person name="Matsuura K."/>
            <person name="Barry K."/>
            <person name="Labutti K."/>
            <person name="Kuo R."/>
            <person name="Ohm R.A."/>
            <person name="Bhattacharya S.S."/>
            <person name="Shirouzu T."/>
            <person name="Yoshinaga Y."/>
            <person name="Martin F.M."/>
            <person name="Grigoriev I.V."/>
            <person name="Hibbett D.S."/>
        </authorList>
    </citation>
    <scope>NUCLEOTIDE SEQUENCE [LARGE SCALE GENOMIC DNA]</scope>
    <source>
        <strain evidence="2 3">HHB12029</strain>
    </source>
</reference>
<feature type="compositionally biased region" description="Basic residues" evidence="1">
    <location>
        <begin position="178"/>
        <end position="188"/>
    </location>
</feature>
<protein>
    <submittedName>
        <fullName evidence="2">Uncharacterized protein</fullName>
    </submittedName>
</protein>
<sequence length="288" mass="32122">MVDFTMYRNPPLFFDVDETARDEGSGARLTDKFMYRAAVEHDHPHVTGRIKRSWRLDVTEHLHAALSGGSMQHDAGAFEPLVRATDRITTEQRKDQDNDGHSEQISELYGSGTRVATASVQKYEQGRPQGREYTRLNPDLRRQMSSSWVLSLVCEVVRGTHARVARNEMRETADGGRVRRGKRASRIRHSADSKALGRSQSRSILNGAPNVGQYRLLPTVSIQLKQILEPCYVLFGLFAVWLPLSGSACGVPVALRGSACGAARSGRWFDSSLILPLPTTYMETSHLK</sequence>
<proteinExistence type="predicted"/>